<protein>
    <submittedName>
        <fullName evidence="1">Uncharacterized protein</fullName>
    </submittedName>
</protein>
<dbReference type="RefSeq" id="WP_097877050.1">
    <property type="nucleotide sequence ID" value="NZ_NUIV01000047.1"/>
</dbReference>
<evidence type="ECO:0000313" key="1">
    <source>
        <dbReference type="EMBL" id="PED16412.1"/>
    </source>
</evidence>
<dbReference type="AlphaFoldDB" id="A0A9X6U4J8"/>
<gene>
    <name evidence="2" type="ORF">COE48_05210</name>
    <name evidence="1" type="ORF">CON01_00755</name>
</gene>
<accession>A0A9X6U4J8</accession>
<evidence type="ECO:0000313" key="2">
    <source>
        <dbReference type="EMBL" id="PGZ04984.1"/>
    </source>
</evidence>
<dbReference type="Proteomes" id="UP000223445">
    <property type="component" value="Unassembled WGS sequence"/>
</dbReference>
<reference evidence="3 4" key="1">
    <citation type="submission" date="2017-09" db="EMBL/GenBank/DDBJ databases">
        <title>Large-scale bioinformatics analysis of Bacillus genomes uncovers conserved roles of natural products in bacterial physiology.</title>
        <authorList>
            <consortium name="Agbiome Team Llc"/>
            <person name="Bleich R.M."/>
            <person name="Grubbs K.J."/>
            <person name="Santa Maria K.C."/>
            <person name="Allen S.E."/>
            <person name="Farag S."/>
            <person name="Shank E.A."/>
            <person name="Bowers A."/>
        </authorList>
    </citation>
    <scope>NUCLEOTIDE SEQUENCE [LARGE SCALE GENOMIC DNA]</scope>
    <source>
        <strain evidence="2 4">AFS030179</strain>
        <strain evidence="1 3">AFS094940</strain>
    </source>
</reference>
<evidence type="ECO:0000313" key="4">
    <source>
        <dbReference type="Proteomes" id="UP000223445"/>
    </source>
</evidence>
<organism evidence="1 3">
    <name type="scientific">Bacillus thuringiensis</name>
    <dbReference type="NCBI Taxonomy" id="1428"/>
    <lineage>
        <taxon>Bacteria</taxon>
        <taxon>Bacillati</taxon>
        <taxon>Bacillota</taxon>
        <taxon>Bacilli</taxon>
        <taxon>Bacillales</taxon>
        <taxon>Bacillaceae</taxon>
        <taxon>Bacillus</taxon>
        <taxon>Bacillus cereus group</taxon>
    </lineage>
</organism>
<sequence>MKMKDYYITSIKKHKRGNMETYRDVVKEVFGKQLSWAKIEVCEDEKLLYKLKYRLQEEIKLRKSPISVDGLARAIQGANSGIGGSAFTAFQCNMCGEQDVWINTATPKICKDCARNIATYVAANYEEIMNNA</sequence>
<dbReference type="Proteomes" id="UP000220127">
    <property type="component" value="Unassembled WGS sequence"/>
</dbReference>
<name>A0A9X6U4J8_BACTU</name>
<proteinExistence type="predicted"/>
<dbReference type="EMBL" id="NVMD01000002">
    <property type="protein sequence ID" value="PED16412.1"/>
    <property type="molecule type" value="Genomic_DNA"/>
</dbReference>
<comment type="caution">
    <text evidence="1">The sequence shown here is derived from an EMBL/GenBank/DDBJ whole genome shotgun (WGS) entry which is preliminary data.</text>
</comment>
<evidence type="ECO:0000313" key="3">
    <source>
        <dbReference type="Proteomes" id="UP000220127"/>
    </source>
</evidence>
<dbReference type="EMBL" id="NUPM01000005">
    <property type="protein sequence ID" value="PGZ04984.1"/>
    <property type="molecule type" value="Genomic_DNA"/>
</dbReference>